<proteinExistence type="predicted"/>
<reference evidence="1 2" key="1">
    <citation type="submission" date="2019-03" db="EMBL/GenBank/DDBJ databases">
        <title>Single cell metagenomics reveals metabolic interactions within the superorganism composed of flagellate Streblomastix strix and complex community of Bacteroidetes bacteria on its surface.</title>
        <authorList>
            <person name="Treitli S.C."/>
            <person name="Kolisko M."/>
            <person name="Husnik F."/>
            <person name="Keeling P."/>
            <person name="Hampl V."/>
        </authorList>
    </citation>
    <scope>NUCLEOTIDE SEQUENCE [LARGE SCALE GENOMIC DNA]</scope>
    <source>
        <strain evidence="1">ST1C</strain>
    </source>
</reference>
<name>A0A5J4T4I0_9EUKA</name>
<evidence type="ECO:0000313" key="1">
    <source>
        <dbReference type="EMBL" id="KAA6352902.1"/>
    </source>
</evidence>
<feature type="non-terminal residue" evidence="1">
    <location>
        <position position="1"/>
    </location>
</feature>
<dbReference type="AlphaFoldDB" id="A0A5J4T4I0"/>
<comment type="caution">
    <text evidence="1">The sequence shown here is derived from an EMBL/GenBank/DDBJ whole genome shotgun (WGS) entry which is preliminary data.</text>
</comment>
<evidence type="ECO:0000313" key="2">
    <source>
        <dbReference type="Proteomes" id="UP000324800"/>
    </source>
</evidence>
<dbReference type="Proteomes" id="UP000324800">
    <property type="component" value="Unassembled WGS sequence"/>
</dbReference>
<gene>
    <name evidence="1" type="ORF">EZS28_051571</name>
</gene>
<organism evidence="1 2">
    <name type="scientific">Streblomastix strix</name>
    <dbReference type="NCBI Taxonomy" id="222440"/>
    <lineage>
        <taxon>Eukaryota</taxon>
        <taxon>Metamonada</taxon>
        <taxon>Preaxostyla</taxon>
        <taxon>Oxymonadida</taxon>
        <taxon>Streblomastigidae</taxon>
        <taxon>Streblomastix</taxon>
    </lineage>
</organism>
<accession>A0A5J4T4I0</accession>
<dbReference type="EMBL" id="SNRW01039109">
    <property type="protein sequence ID" value="KAA6352902.1"/>
    <property type="molecule type" value="Genomic_DNA"/>
</dbReference>
<sequence length="41" mass="4789">LRPTLETLNSKSSASSIYTHRLQHIKVRKLMNMEKHGLKKI</sequence>
<protein>
    <submittedName>
        <fullName evidence="1">Uncharacterized protein</fullName>
    </submittedName>
</protein>